<gene>
    <name evidence="2" type="ORF">R1flu_003724</name>
</gene>
<dbReference type="AlphaFoldDB" id="A0ABD1Y9T0"/>
<name>A0ABD1Y9T0_9MARC</name>
<accession>A0ABD1Y9T0</accession>
<evidence type="ECO:0000256" key="1">
    <source>
        <dbReference type="SAM" id="MobiDB-lite"/>
    </source>
</evidence>
<proteinExistence type="predicted"/>
<sequence>MGWSKVMGKRKKGSGSDNNEPAEVLEALNTVDSIVEVLDEIKCVFSGPDHLINNTGPATTLVQTIQSTGLD</sequence>
<organism evidence="2 3">
    <name type="scientific">Riccia fluitans</name>
    <dbReference type="NCBI Taxonomy" id="41844"/>
    <lineage>
        <taxon>Eukaryota</taxon>
        <taxon>Viridiplantae</taxon>
        <taxon>Streptophyta</taxon>
        <taxon>Embryophyta</taxon>
        <taxon>Marchantiophyta</taxon>
        <taxon>Marchantiopsida</taxon>
        <taxon>Marchantiidae</taxon>
        <taxon>Marchantiales</taxon>
        <taxon>Ricciaceae</taxon>
        <taxon>Riccia</taxon>
    </lineage>
</organism>
<keyword evidence="3" id="KW-1185">Reference proteome</keyword>
<comment type="caution">
    <text evidence="2">The sequence shown here is derived from an EMBL/GenBank/DDBJ whole genome shotgun (WGS) entry which is preliminary data.</text>
</comment>
<evidence type="ECO:0000313" key="3">
    <source>
        <dbReference type="Proteomes" id="UP001605036"/>
    </source>
</evidence>
<dbReference type="Proteomes" id="UP001605036">
    <property type="component" value="Unassembled WGS sequence"/>
</dbReference>
<evidence type="ECO:0000313" key="2">
    <source>
        <dbReference type="EMBL" id="KAL2623519.1"/>
    </source>
</evidence>
<feature type="region of interest" description="Disordered" evidence="1">
    <location>
        <begin position="1"/>
        <end position="21"/>
    </location>
</feature>
<protein>
    <submittedName>
        <fullName evidence="2">Uncharacterized protein</fullName>
    </submittedName>
</protein>
<dbReference type="EMBL" id="JBHFFA010000006">
    <property type="protein sequence ID" value="KAL2623519.1"/>
    <property type="molecule type" value="Genomic_DNA"/>
</dbReference>
<reference evidence="2 3" key="1">
    <citation type="submission" date="2024-09" db="EMBL/GenBank/DDBJ databases">
        <title>Chromosome-scale assembly of Riccia fluitans.</title>
        <authorList>
            <person name="Paukszto L."/>
            <person name="Sawicki J."/>
            <person name="Karawczyk K."/>
            <person name="Piernik-Szablinska J."/>
            <person name="Szczecinska M."/>
            <person name="Mazdziarz M."/>
        </authorList>
    </citation>
    <scope>NUCLEOTIDE SEQUENCE [LARGE SCALE GENOMIC DNA]</scope>
    <source>
        <strain evidence="2">Rf_01</strain>
        <tissue evidence="2">Aerial parts of the thallus</tissue>
    </source>
</reference>